<proteinExistence type="predicted"/>
<accession>K9ULH4</accession>
<dbReference type="Proteomes" id="UP000010366">
    <property type="component" value="Chromosome"/>
</dbReference>
<sequence>MSVGSAHPTKLLLTAIVILAVNKSYLHEVGNVCGQCPLSKIISTQPTNY</sequence>
<name>K9ULH4_CHAP6</name>
<organism evidence="1 2">
    <name type="scientific">Chamaesiphon minutus (strain ATCC 27169 / PCC 6605)</name>
    <dbReference type="NCBI Taxonomy" id="1173020"/>
    <lineage>
        <taxon>Bacteria</taxon>
        <taxon>Bacillati</taxon>
        <taxon>Cyanobacteriota</taxon>
        <taxon>Cyanophyceae</taxon>
        <taxon>Gomontiellales</taxon>
        <taxon>Chamaesiphonaceae</taxon>
        <taxon>Chamaesiphon</taxon>
    </lineage>
</organism>
<evidence type="ECO:0000313" key="1">
    <source>
        <dbReference type="EMBL" id="AFY95952.1"/>
    </source>
</evidence>
<reference evidence="1 2" key="1">
    <citation type="submission" date="2012-05" db="EMBL/GenBank/DDBJ databases">
        <title>Finished chromosome of genome of Chamaesiphon sp. PCC 6605.</title>
        <authorList>
            <consortium name="US DOE Joint Genome Institute"/>
            <person name="Gugger M."/>
            <person name="Coursin T."/>
            <person name="Rippka R."/>
            <person name="Tandeau De Marsac N."/>
            <person name="Huntemann M."/>
            <person name="Wei C.-L."/>
            <person name="Han J."/>
            <person name="Detter J.C."/>
            <person name="Han C."/>
            <person name="Tapia R."/>
            <person name="Chen A."/>
            <person name="Kyrpides N."/>
            <person name="Mavromatis K."/>
            <person name="Markowitz V."/>
            <person name="Szeto E."/>
            <person name="Ivanova N."/>
            <person name="Pagani I."/>
            <person name="Pati A."/>
            <person name="Goodwin L."/>
            <person name="Nordberg H.P."/>
            <person name="Cantor M.N."/>
            <person name="Hua S.X."/>
            <person name="Woyke T."/>
            <person name="Kerfeld C.A."/>
        </authorList>
    </citation>
    <scope>NUCLEOTIDE SEQUENCE [LARGE SCALE GENOMIC DNA]</scope>
    <source>
        <strain evidence="2">ATCC 27169 / PCC 6605</strain>
    </source>
</reference>
<dbReference type="HOGENOM" id="CLU_3133755_0_0_3"/>
<evidence type="ECO:0000313" key="2">
    <source>
        <dbReference type="Proteomes" id="UP000010366"/>
    </source>
</evidence>
<dbReference type="AlphaFoldDB" id="K9ULH4"/>
<dbReference type="EMBL" id="CP003600">
    <property type="protein sequence ID" value="AFY95952.1"/>
    <property type="molecule type" value="Genomic_DNA"/>
</dbReference>
<dbReference type="KEGG" id="cmp:Cha6605_5049"/>
<keyword evidence="2" id="KW-1185">Reference proteome</keyword>
<protein>
    <submittedName>
        <fullName evidence="1">Uncharacterized protein</fullName>
    </submittedName>
</protein>
<dbReference type="STRING" id="1173020.Cha6605_5049"/>
<gene>
    <name evidence="1" type="ORF">Cha6605_5049</name>
</gene>